<proteinExistence type="inferred from homology"/>
<dbReference type="RefSeq" id="WP_005959527.1">
    <property type="nucleotide sequence ID" value="NZ_CAXOUE010000004.1"/>
</dbReference>
<dbReference type="InterPro" id="IPR024528">
    <property type="entry name" value="ThrE_2"/>
</dbReference>
<keyword evidence="5" id="KW-1133">Transmembrane helix</keyword>
<evidence type="ECO:0000256" key="6">
    <source>
        <dbReference type="ARBA" id="ARBA00023136"/>
    </source>
</evidence>
<keyword evidence="3" id="KW-0997">Cell inner membrane</keyword>
<comment type="subcellular location">
    <subcellularLocation>
        <location evidence="1">Cell membrane</location>
        <topology evidence="1">Multi-pass membrane protein</topology>
    </subcellularLocation>
</comment>
<dbReference type="KEGG" id="fnf:BSQ88_03245"/>
<keyword evidence="2" id="KW-1003">Cell membrane</keyword>
<evidence type="ECO:0000313" key="9">
    <source>
        <dbReference type="Proteomes" id="UP000075816"/>
    </source>
</evidence>
<comment type="caution">
    <text evidence="8">The sequence shown here is derived from an EMBL/GenBank/DDBJ whole genome shotgun (WGS) entry which is preliminary data.</text>
</comment>
<dbReference type="Pfam" id="PF12821">
    <property type="entry name" value="ThrE_2"/>
    <property type="match status" value="1"/>
</dbReference>
<dbReference type="GO" id="GO:0015744">
    <property type="term" value="P:succinate transport"/>
    <property type="evidence" value="ECO:0007669"/>
    <property type="project" value="TreeGrafter"/>
</dbReference>
<dbReference type="eggNOG" id="COG3610">
    <property type="taxonomic scope" value="Bacteria"/>
</dbReference>
<reference evidence="8 9" key="1">
    <citation type="submission" date="2016-03" db="EMBL/GenBank/DDBJ databases">
        <title>Comparative genomics of human isolates of Fusobacterium necrophorum.</title>
        <authorList>
            <person name="Jensen A."/>
            <person name="Bank S."/>
            <person name="Andersen P.S."/>
            <person name="Kristensen L.H."/>
            <person name="Prag J."/>
        </authorList>
    </citation>
    <scope>NUCLEOTIDE SEQUENCE [LARGE SCALE GENOMIC DNA]</scope>
    <source>
        <strain evidence="8 9">LS_1264</strain>
    </source>
</reference>
<evidence type="ECO:0000256" key="7">
    <source>
        <dbReference type="ARBA" id="ARBA00034125"/>
    </source>
</evidence>
<evidence type="ECO:0000256" key="1">
    <source>
        <dbReference type="ARBA" id="ARBA00004651"/>
    </source>
</evidence>
<keyword evidence="6" id="KW-0472">Membrane</keyword>
<organism evidence="8 9">
    <name type="scientific">Fusobacterium necrophorum subsp. funduliforme</name>
    <dbReference type="NCBI Taxonomy" id="143387"/>
    <lineage>
        <taxon>Bacteria</taxon>
        <taxon>Fusobacteriati</taxon>
        <taxon>Fusobacteriota</taxon>
        <taxon>Fusobacteriia</taxon>
        <taxon>Fusobacteriales</taxon>
        <taxon>Fusobacteriaceae</taxon>
        <taxon>Fusobacterium</taxon>
    </lineage>
</organism>
<evidence type="ECO:0000256" key="3">
    <source>
        <dbReference type="ARBA" id="ARBA00022519"/>
    </source>
</evidence>
<sequence length="164" mass="18216">MLNYTLEVCWALLATLAFSIIFQVAGKRLILSTLAGGIGWVVLSVALHHFRYSSVTSFLFSAMSITVYAEIVAKKMKTTVTTTLIPGLIPLVPGSGIFFTMDNFVQGNYSKAVDLGRETLFVTAAITIGIVFITSISQIIIRILKYKTILQKYQHHHKAHKHKK</sequence>
<dbReference type="PANTHER" id="PTHR34390">
    <property type="entry name" value="UPF0442 PROTEIN YJJB-RELATED"/>
    <property type="match status" value="1"/>
</dbReference>
<dbReference type="GeneID" id="75075366"/>
<dbReference type="GO" id="GO:0005886">
    <property type="term" value="C:plasma membrane"/>
    <property type="evidence" value="ECO:0007669"/>
    <property type="project" value="UniProtKB-SubCell"/>
</dbReference>
<comment type="similarity">
    <text evidence="7">Belongs to the ThrE exporter (TC 2.A.79) family.</text>
</comment>
<dbReference type="Proteomes" id="UP000075816">
    <property type="component" value="Unassembled WGS sequence"/>
</dbReference>
<accession>A0A162IXE4</accession>
<dbReference type="InterPro" id="IPR050539">
    <property type="entry name" value="ThrE_Dicarb/AminoAcid_Exp"/>
</dbReference>
<keyword evidence="4" id="KW-0812">Transmembrane</keyword>
<dbReference type="EMBL" id="LVEA01000031">
    <property type="protein sequence ID" value="KYL04641.1"/>
    <property type="molecule type" value="Genomic_DNA"/>
</dbReference>
<evidence type="ECO:0000313" key="8">
    <source>
        <dbReference type="EMBL" id="KYL04641.1"/>
    </source>
</evidence>
<name>A0A162IXE4_9FUSO</name>
<gene>
    <name evidence="8" type="ORF">A2J07_04880</name>
</gene>
<protein>
    <submittedName>
        <fullName evidence="8">Uncharacterized protein</fullName>
    </submittedName>
</protein>
<evidence type="ECO:0000256" key="4">
    <source>
        <dbReference type="ARBA" id="ARBA00022692"/>
    </source>
</evidence>
<dbReference type="AlphaFoldDB" id="A0A162IXE4"/>
<dbReference type="PANTHER" id="PTHR34390:SF1">
    <property type="entry name" value="SUCCINATE TRANSPORTER SUBUNIT YJJB-RELATED"/>
    <property type="match status" value="1"/>
</dbReference>
<evidence type="ECO:0000256" key="2">
    <source>
        <dbReference type="ARBA" id="ARBA00022475"/>
    </source>
</evidence>
<evidence type="ECO:0000256" key="5">
    <source>
        <dbReference type="ARBA" id="ARBA00022989"/>
    </source>
</evidence>